<proteinExistence type="predicted"/>
<feature type="transmembrane region" description="Helical" evidence="1">
    <location>
        <begin position="34"/>
        <end position="53"/>
    </location>
</feature>
<keyword evidence="1" id="KW-1133">Transmembrane helix</keyword>
<sequence>MYRPSLKATLGFVALWLGFFLLLRYPDHAGPSSPTPLLALILAVTIFGLYGALHFGRRAWRLADTPIARIRSAPQGYVELHGHARLLPGPPILAPLSYLPCAWYRYRVEERTSGNRWWPVDSGESDSLFLLDDGTAQCVIDPEGADFIKTRHEVWYGNPSGARTHALWGIGATYRYTEQRILPDEDLHVIGLFRTVGGLREAPDTRREVAELLERWKRDPRRMALFDRRRNGRIDPDEWEAARRAAYRQVQREQLQQATQPDVHLIADPGDTSRPFIIAAFREESRLINYFYWRAALSLLTALLAIGYLISRLNLS</sequence>
<organism evidence="2 3">
    <name type="scientific">Candidatus Competibacter phosphatis</name>
    <dbReference type="NCBI Taxonomy" id="221280"/>
    <lineage>
        <taxon>Bacteria</taxon>
        <taxon>Pseudomonadati</taxon>
        <taxon>Pseudomonadota</taxon>
        <taxon>Gammaproteobacteria</taxon>
        <taxon>Candidatus Competibacteraceae</taxon>
        <taxon>Candidatus Competibacter</taxon>
    </lineage>
</organism>
<evidence type="ECO:0008006" key="4">
    <source>
        <dbReference type="Google" id="ProtNLM"/>
    </source>
</evidence>
<protein>
    <recommendedName>
        <fullName evidence="4">RING-type E3 ubiquitin transferase</fullName>
    </recommendedName>
</protein>
<reference evidence="2 3" key="1">
    <citation type="submission" date="2019-03" db="EMBL/GenBank/DDBJ databases">
        <title>Metabolic reconstructions from genomes of highly enriched 'Candidatus Accumulibacter' and 'Candidatus Competibacter' bioreactor populations.</title>
        <authorList>
            <person name="Annavajhala M.K."/>
            <person name="Welles L."/>
            <person name="Abbas B."/>
            <person name="Sorokin D."/>
            <person name="Park H."/>
            <person name="Van Loosdrecht M."/>
            <person name="Chandran K."/>
        </authorList>
    </citation>
    <scope>NUCLEOTIDE SEQUENCE [LARGE SCALE GENOMIC DNA]</scope>
    <source>
        <strain evidence="2 3">SBR_G</strain>
    </source>
</reference>
<keyword evidence="3" id="KW-1185">Reference proteome</keyword>
<comment type="caution">
    <text evidence="2">The sequence shown here is derived from an EMBL/GenBank/DDBJ whole genome shotgun (WGS) entry which is preliminary data.</text>
</comment>
<keyword evidence="1" id="KW-0812">Transmembrane</keyword>
<gene>
    <name evidence="2" type="ORF">E4P82_04595</name>
</gene>
<evidence type="ECO:0000256" key="1">
    <source>
        <dbReference type="SAM" id="Phobius"/>
    </source>
</evidence>
<evidence type="ECO:0000313" key="2">
    <source>
        <dbReference type="EMBL" id="NMQ18538.1"/>
    </source>
</evidence>
<feature type="transmembrane region" description="Helical" evidence="1">
    <location>
        <begin position="291"/>
        <end position="310"/>
    </location>
</feature>
<name>A0ABX1TGP2_9GAMM</name>
<dbReference type="Proteomes" id="UP000760480">
    <property type="component" value="Unassembled WGS sequence"/>
</dbReference>
<accession>A0ABX1TGP2</accession>
<dbReference type="EMBL" id="SPMZ01000013">
    <property type="protein sequence ID" value="NMQ18538.1"/>
    <property type="molecule type" value="Genomic_DNA"/>
</dbReference>
<keyword evidence="1" id="KW-0472">Membrane</keyword>
<dbReference type="RefSeq" id="WP_169247795.1">
    <property type="nucleotide sequence ID" value="NZ_SPMZ01000013.1"/>
</dbReference>
<evidence type="ECO:0000313" key="3">
    <source>
        <dbReference type="Proteomes" id="UP000760480"/>
    </source>
</evidence>